<dbReference type="Proteomes" id="UP000887579">
    <property type="component" value="Unplaced"/>
</dbReference>
<proteinExistence type="predicted"/>
<protein>
    <submittedName>
        <fullName evidence="2">Uncharacterized protein</fullName>
    </submittedName>
</protein>
<dbReference type="WBParaSite" id="ES5_v2.g26429.t1">
    <property type="protein sequence ID" value="ES5_v2.g26429.t1"/>
    <property type="gene ID" value="ES5_v2.g26429"/>
</dbReference>
<organism evidence="1 2">
    <name type="scientific">Panagrolaimus sp. ES5</name>
    <dbReference type="NCBI Taxonomy" id="591445"/>
    <lineage>
        <taxon>Eukaryota</taxon>
        <taxon>Metazoa</taxon>
        <taxon>Ecdysozoa</taxon>
        <taxon>Nematoda</taxon>
        <taxon>Chromadorea</taxon>
        <taxon>Rhabditida</taxon>
        <taxon>Tylenchina</taxon>
        <taxon>Panagrolaimomorpha</taxon>
        <taxon>Panagrolaimoidea</taxon>
        <taxon>Panagrolaimidae</taxon>
        <taxon>Panagrolaimus</taxon>
    </lineage>
</organism>
<name>A0AC34G9N8_9BILA</name>
<evidence type="ECO:0000313" key="2">
    <source>
        <dbReference type="WBParaSite" id="ES5_v2.g26429.t1"/>
    </source>
</evidence>
<sequence length="100" mass="11712">MPWQIASFIAVFLTLIINTTCPYFRKSRHGILISHWMVIPFLKLYTQFNYFLYIFLTIGTINFIRTPVFIGGFVQSVKNIGTGAIELFNKRKQINQFLET</sequence>
<reference evidence="2" key="1">
    <citation type="submission" date="2022-11" db="UniProtKB">
        <authorList>
            <consortium name="WormBaseParasite"/>
        </authorList>
    </citation>
    <scope>IDENTIFICATION</scope>
</reference>
<accession>A0AC34G9N8</accession>
<evidence type="ECO:0000313" key="1">
    <source>
        <dbReference type="Proteomes" id="UP000887579"/>
    </source>
</evidence>